<dbReference type="Proteomes" id="UP000294489">
    <property type="component" value="Unassembled WGS sequence"/>
</dbReference>
<evidence type="ECO:0000313" key="2">
    <source>
        <dbReference type="Proteomes" id="UP000294489"/>
    </source>
</evidence>
<dbReference type="OrthoDB" id="9814826at2"/>
<protein>
    <submittedName>
        <fullName evidence="1">Uncharacterized protein</fullName>
    </submittedName>
</protein>
<proteinExistence type="predicted"/>
<name>A0A4R8FRP4_9GAMM</name>
<dbReference type="RefSeq" id="WP_134019324.1">
    <property type="nucleotide sequence ID" value="NZ_SOEC01000015.1"/>
</dbReference>
<dbReference type="EMBL" id="SOEC01000015">
    <property type="protein sequence ID" value="TDX26778.1"/>
    <property type="molecule type" value="Genomic_DNA"/>
</dbReference>
<gene>
    <name evidence="1" type="ORF">DFO67_11543</name>
</gene>
<accession>A0A4R8FRP4</accession>
<sequence length="158" mass="17374">MPATSFVPRLSFSHYASVALPQESYEAVKAKFFVYESAIAGSVILDVSEIAEEAMPELHAVLGFDPKLLGGGLVLFWPQTPPPLQSYIVLYRDETLSLLDCPLGYLCQAEDGDHAEEQCLDANPDCEIVWVLDAQEDDNIHSALSRAMNDYHKAALAD</sequence>
<dbReference type="AlphaFoldDB" id="A0A4R8FRP4"/>
<reference evidence="1 2" key="1">
    <citation type="submission" date="2019-03" db="EMBL/GenBank/DDBJ databases">
        <title>Freshwater and sediment microbial communities from various areas in North America, analyzing microbe dynamics in response to fracking.</title>
        <authorList>
            <person name="Lamendella R."/>
        </authorList>
    </citation>
    <scope>NUCLEOTIDE SEQUENCE [LARGE SCALE GENOMIC DNA]</scope>
    <source>
        <strain evidence="1 2">6_TX</strain>
    </source>
</reference>
<comment type="caution">
    <text evidence="1">The sequence shown here is derived from an EMBL/GenBank/DDBJ whole genome shotgun (WGS) entry which is preliminary data.</text>
</comment>
<organism evidence="1 2">
    <name type="scientific">Modicisalibacter xianhensis</name>
    <dbReference type="NCBI Taxonomy" id="442341"/>
    <lineage>
        <taxon>Bacteria</taxon>
        <taxon>Pseudomonadati</taxon>
        <taxon>Pseudomonadota</taxon>
        <taxon>Gammaproteobacteria</taxon>
        <taxon>Oceanospirillales</taxon>
        <taxon>Halomonadaceae</taxon>
        <taxon>Modicisalibacter</taxon>
    </lineage>
</organism>
<evidence type="ECO:0000313" key="1">
    <source>
        <dbReference type="EMBL" id="TDX26778.1"/>
    </source>
</evidence>